<proteinExistence type="predicted"/>
<name>A0ACB8E115_DERSI</name>
<keyword evidence="2" id="KW-1185">Reference proteome</keyword>
<evidence type="ECO:0000313" key="1">
    <source>
        <dbReference type="EMBL" id="KAH7980477.1"/>
    </source>
</evidence>
<reference evidence="1" key="1">
    <citation type="submission" date="2020-05" db="EMBL/GenBank/DDBJ databases">
        <title>Large-scale comparative analyses of tick genomes elucidate their genetic diversity and vector capacities.</title>
        <authorList>
            <person name="Jia N."/>
            <person name="Wang J."/>
            <person name="Shi W."/>
            <person name="Du L."/>
            <person name="Sun Y."/>
            <person name="Zhan W."/>
            <person name="Jiang J."/>
            <person name="Wang Q."/>
            <person name="Zhang B."/>
            <person name="Ji P."/>
            <person name="Sakyi L.B."/>
            <person name="Cui X."/>
            <person name="Yuan T."/>
            <person name="Jiang B."/>
            <person name="Yang W."/>
            <person name="Lam T.T.-Y."/>
            <person name="Chang Q."/>
            <person name="Ding S."/>
            <person name="Wang X."/>
            <person name="Zhu J."/>
            <person name="Ruan X."/>
            <person name="Zhao L."/>
            <person name="Wei J."/>
            <person name="Que T."/>
            <person name="Du C."/>
            <person name="Cheng J."/>
            <person name="Dai P."/>
            <person name="Han X."/>
            <person name="Huang E."/>
            <person name="Gao Y."/>
            <person name="Liu J."/>
            <person name="Shao H."/>
            <person name="Ye R."/>
            <person name="Li L."/>
            <person name="Wei W."/>
            <person name="Wang X."/>
            <person name="Wang C."/>
            <person name="Yang T."/>
            <person name="Huo Q."/>
            <person name="Li W."/>
            <person name="Guo W."/>
            <person name="Chen H."/>
            <person name="Zhou L."/>
            <person name="Ni X."/>
            <person name="Tian J."/>
            <person name="Zhou Y."/>
            <person name="Sheng Y."/>
            <person name="Liu T."/>
            <person name="Pan Y."/>
            <person name="Xia L."/>
            <person name="Li J."/>
            <person name="Zhao F."/>
            <person name="Cao W."/>
        </authorList>
    </citation>
    <scope>NUCLEOTIDE SEQUENCE</scope>
    <source>
        <strain evidence="1">Dsil-2018</strain>
    </source>
</reference>
<accession>A0ACB8E115</accession>
<sequence length="71" mass="8064">MAVIARRYDDGEEEPEADEDPSAASLGYSHGRSVVHERRTEVEIVVHRFLGCARRLFGVGTVCHDDHYHKQ</sequence>
<dbReference type="Proteomes" id="UP000821865">
    <property type="component" value="Chromosome 1"/>
</dbReference>
<evidence type="ECO:0000313" key="2">
    <source>
        <dbReference type="Proteomes" id="UP000821865"/>
    </source>
</evidence>
<comment type="caution">
    <text evidence="1">The sequence shown here is derived from an EMBL/GenBank/DDBJ whole genome shotgun (WGS) entry which is preliminary data.</text>
</comment>
<gene>
    <name evidence="1" type="ORF">HPB49_016449</name>
</gene>
<organism evidence="1 2">
    <name type="scientific">Dermacentor silvarum</name>
    <name type="common">Tick</name>
    <dbReference type="NCBI Taxonomy" id="543639"/>
    <lineage>
        <taxon>Eukaryota</taxon>
        <taxon>Metazoa</taxon>
        <taxon>Ecdysozoa</taxon>
        <taxon>Arthropoda</taxon>
        <taxon>Chelicerata</taxon>
        <taxon>Arachnida</taxon>
        <taxon>Acari</taxon>
        <taxon>Parasitiformes</taxon>
        <taxon>Ixodida</taxon>
        <taxon>Ixodoidea</taxon>
        <taxon>Ixodidae</taxon>
        <taxon>Rhipicephalinae</taxon>
        <taxon>Dermacentor</taxon>
    </lineage>
</organism>
<protein>
    <submittedName>
        <fullName evidence="1">Uncharacterized protein</fullName>
    </submittedName>
</protein>
<dbReference type="EMBL" id="CM023470">
    <property type="protein sequence ID" value="KAH7980477.1"/>
    <property type="molecule type" value="Genomic_DNA"/>
</dbReference>